<dbReference type="InterPro" id="IPR004886">
    <property type="entry name" value="Glucanosyltransferase"/>
</dbReference>
<dbReference type="EC" id="2.4.1.-" evidence="9"/>
<dbReference type="OrthoDB" id="421038at2759"/>
<evidence type="ECO:0000259" key="10">
    <source>
        <dbReference type="SMART" id="SM00768"/>
    </source>
</evidence>
<evidence type="ECO:0000256" key="8">
    <source>
        <dbReference type="ARBA" id="ARBA00023288"/>
    </source>
</evidence>
<keyword evidence="9" id="KW-0808">Transferase</keyword>
<dbReference type="PANTHER" id="PTHR31468">
    <property type="entry name" value="1,3-BETA-GLUCANOSYLTRANSFERASE GAS1"/>
    <property type="match status" value="1"/>
</dbReference>
<keyword evidence="6" id="KW-1015">Disulfide bond</keyword>
<dbReference type="Gene3D" id="1.20.58.1040">
    <property type="match status" value="1"/>
</dbReference>
<evidence type="ECO:0000256" key="3">
    <source>
        <dbReference type="ARBA" id="ARBA00022622"/>
    </source>
</evidence>
<sequence length="544" mass="58149">MKTFGAATFTVAGAALYTLVSAEMQPIVIKGSHFFYENGTEFFIKGIAYQKDVGAGGSISSSTGEPTDYQDPLANKDGCDRDIPLLKELGVNTIRVYSIDPAKDHDYCMNMLADAGIYTFNDLSNPKQSINRNDPSWTIDLATIYYNVIDTMVKYNNTIGFFAGNEVSNVINNTDASAYSKAAIRDSKAYIKAKGYRPIGVGYATNDDAEIRDNLKDYFKCGSKETSVDFWGYNIYSWCGNSSFQESGYDKRTKEFEDYPVPVFMSEYACNAVQPRPFTEVGALYGDQMTNVWSGGIMYMYYQEENDYGLVEIKNGQPVKLPDFDTFKDQLAKVKPSNTDSASYQVTNTALAECPATGTAWRASETLPPIANAQVCSCMVKSLSCVPKAGLTGKQIGTLFGDICGLDEKACVGISSNGTTGVYGAYSMCSGAEKLAFTMNAYFNNQNQATDACDFDGNAVIQDGSIASDCKSILEQAGTAGTGVVTTVPTGAIAATSTGTGAGKSSGTGNSASGLTIPAFNIGLLQLGAYVLIAGMTGVGMVLL</sequence>
<feature type="chain" id="PRO_5021514438" description="1,3-beta-glucanosyltransferase" evidence="9">
    <location>
        <begin position="23"/>
        <end position="544"/>
    </location>
</feature>
<evidence type="ECO:0000256" key="2">
    <source>
        <dbReference type="ARBA" id="ARBA00007528"/>
    </source>
</evidence>
<evidence type="ECO:0000256" key="1">
    <source>
        <dbReference type="ARBA" id="ARBA00004609"/>
    </source>
</evidence>
<dbReference type="InterPro" id="IPR017853">
    <property type="entry name" value="GH"/>
</dbReference>
<comment type="similarity">
    <text evidence="2 9">Belongs to the glycosyl hydrolase 72 family.</text>
</comment>
<name>A0A4Z1JNX5_9HELO</name>
<keyword evidence="5 9" id="KW-0472">Membrane</keyword>
<dbReference type="FunFam" id="3.20.20.80:FF:000038">
    <property type="entry name" value="1,3-beta-glucanosyltransferase"/>
    <property type="match status" value="1"/>
</dbReference>
<evidence type="ECO:0000256" key="9">
    <source>
        <dbReference type="RuleBase" id="RU361209"/>
    </source>
</evidence>
<protein>
    <recommendedName>
        <fullName evidence="9">1,3-beta-glucanosyltransferase</fullName>
        <ecNumber evidence="9">2.4.1.-</ecNumber>
    </recommendedName>
</protein>
<proteinExistence type="inferred from homology"/>
<gene>
    <name evidence="11" type="ORF">BELL_0406g00050</name>
</gene>
<dbReference type="GO" id="GO:0005886">
    <property type="term" value="C:plasma membrane"/>
    <property type="evidence" value="ECO:0007669"/>
    <property type="project" value="UniProtKB-SubCell"/>
</dbReference>
<organism evidence="11 12">
    <name type="scientific">Botrytis elliptica</name>
    <dbReference type="NCBI Taxonomy" id="278938"/>
    <lineage>
        <taxon>Eukaryota</taxon>
        <taxon>Fungi</taxon>
        <taxon>Dikarya</taxon>
        <taxon>Ascomycota</taxon>
        <taxon>Pezizomycotina</taxon>
        <taxon>Leotiomycetes</taxon>
        <taxon>Helotiales</taxon>
        <taxon>Sclerotiniaceae</taxon>
        <taxon>Botrytis</taxon>
    </lineage>
</organism>
<dbReference type="PANTHER" id="PTHR31468:SF2">
    <property type="entry name" value="1,3-BETA-GLUCANOSYLTRANSFERASE GAS1"/>
    <property type="match status" value="1"/>
</dbReference>
<feature type="domain" description="X8" evidence="10">
    <location>
        <begin position="383"/>
        <end position="472"/>
    </location>
</feature>
<dbReference type="AlphaFoldDB" id="A0A4Z1JNX5"/>
<dbReference type="Pfam" id="PF07983">
    <property type="entry name" value="X8"/>
    <property type="match status" value="1"/>
</dbReference>
<dbReference type="Gene3D" id="3.20.20.80">
    <property type="entry name" value="Glycosidases"/>
    <property type="match status" value="1"/>
</dbReference>
<feature type="signal peptide" evidence="9">
    <location>
        <begin position="1"/>
        <end position="22"/>
    </location>
</feature>
<dbReference type="EMBL" id="PQXM01000404">
    <property type="protein sequence ID" value="TGO72922.1"/>
    <property type="molecule type" value="Genomic_DNA"/>
</dbReference>
<evidence type="ECO:0000256" key="6">
    <source>
        <dbReference type="ARBA" id="ARBA00023157"/>
    </source>
</evidence>
<keyword evidence="8 9" id="KW-0449">Lipoprotein</keyword>
<keyword evidence="12" id="KW-1185">Reference proteome</keyword>
<evidence type="ECO:0000256" key="7">
    <source>
        <dbReference type="ARBA" id="ARBA00023180"/>
    </source>
</evidence>
<evidence type="ECO:0000313" key="12">
    <source>
        <dbReference type="Proteomes" id="UP000297229"/>
    </source>
</evidence>
<dbReference type="SMART" id="SM00768">
    <property type="entry name" value="X8"/>
    <property type="match status" value="1"/>
</dbReference>
<dbReference type="SUPFAM" id="SSF51445">
    <property type="entry name" value="(Trans)glycosidases"/>
    <property type="match status" value="1"/>
</dbReference>
<evidence type="ECO:0000256" key="5">
    <source>
        <dbReference type="ARBA" id="ARBA00023136"/>
    </source>
</evidence>
<dbReference type="GO" id="GO:0098552">
    <property type="term" value="C:side of membrane"/>
    <property type="evidence" value="ECO:0007669"/>
    <property type="project" value="UniProtKB-KW"/>
</dbReference>
<keyword evidence="7" id="KW-0325">Glycoprotein</keyword>
<dbReference type="GO" id="GO:0071970">
    <property type="term" value="P:fungal-type cell wall (1-&gt;3)-beta-D-glucan biosynthetic process"/>
    <property type="evidence" value="ECO:0007669"/>
    <property type="project" value="TreeGrafter"/>
</dbReference>
<comment type="subcellular location">
    <subcellularLocation>
        <location evidence="1 9">Cell membrane</location>
        <topology evidence="1 9">Lipid-anchor</topology>
        <topology evidence="1 9">GPI-anchor</topology>
    </subcellularLocation>
</comment>
<evidence type="ECO:0000313" key="11">
    <source>
        <dbReference type="EMBL" id="TGO72922.1"/>
    </source>
</evidence>
<dbReference type="GO" id="GO:0031505">
    <property type="term" value="P:fungal-type cell wall organization"/>
    <property type="evidence" value="ECO:0007669"/>
    <property type="project" value="TreeGrafter"/>
</dbReference>
<comment type="caution">
    <text evidence="11">The sequence shown here is derived from an EMBL/GenBank/DDBJ whole genome shotgun (WGS) entry which is preliminary data.</text>
</comment>
<dbReference type="InterPro" id="IPR012946">
    <property type="entry name" value="X8"/>
</dbReference>
<evidence type="ECO:0000256" key="4">
    <source>
        <dbReference type="ARBA" id="ARBA00022729"/>
    </source>
</evidence>
<reference evidence="11 12" key="1">
    <citation type="submission" date="2017-12" db="EMBL/GenBank/DDBJ databases">
        <title>Comparative genomics of Botrytis spp.</title>
        <authorList>
            <person name="Valero-Jimenez C.A."/>
            <person name="Tapia P."/>
            <person name="Veloso J."/>
            <person name="Silva-Moreno E."/>
            <person name="Staats M."/>
            <person name="Valdes J.H."/>
            <person name="Van Kan J.A.L."/>
        </authorList>
    </citation>
    <scope>NUCLEOTIDE SEQUENCE [LARGE SCALE GENOMIC DNA]</scope>
    <source>
        <strain evidence="11 12">Be9601</strain>
    </source>
</reference>
<dbReference type="GO" id="GO:0042124">
    <property type="term" value="F:1,3-beta-glucanosyltransferase activity"/>
    <property type="evidence" value="ECO:0007669"/>
    <property type="project" value="TreeGrafter"/>
</dbReference>
<dbReference type="Proteomes" id="UP000297229">
    <property type="component" value="Unassembled WGS sequence"/>
</dbReference>
<comment type="function">
    <text evidence="9">Splits internally a 1,3-beta-glucan molecule and transfers the newly generated reducing end (the donor) to the non-reducing end of another 1,3-beta-glucan molecule (the acceptor) forming a 1,3-beta linkage, resulting in the elongation of 1,3-beta-glucan chains in the cell wall.</text>
</comment>
<dbReference type="STRING" id="278938.A0A4Z1JNX5"/>
<keyword evidence="4 9" id="KW-0732">Signal</keyword>
<keyword evidence="3 9" id="KW-0336">GPI-anchor</keyword>
<accession>A0A4Z1JNX5</accession>
<dbReference type="Pfam" id="PF03198">
    <property type="entry name" value="Glyco_hydro_72"/>
    <property type="match status" value="1"/>
</dbReference>